<name>D7DB44_STAHD</name>
<dbReference type="Pfam" id="PF04014">
    <property type="entry name" value="MazE_antitoxin"/>
    <property type="match status" value="1"/>
</dbReference>
<dbReference type="HOGENOM" id="CLU_069302_1_0_2"/>
<dbReference type="InterPro" id="IPR026022">
    <property type="entry name" value="PhoU_dom"/>
</dbReference>
<organism evidence="2 3">
    <name type="scientific">Staphylothermus hellenicus (strain DSM 12710 / JCM 10830 / BK20S6-10-b1 / P8)</name>
    <dbReference type="NCBI Taxonomy" id="591019"/>
    <lineage>
        <taxon>Archaea</taxon>
        <taxon>Thermoproteota</taxon>
        <taxon>Thermoprotei</taxon>
        <taxon>Desulfurococcales</taxon>
        <taxon>Desulfurococcaceae</taxon>
        <taxon>Staphylothermus</taxon>
    </lineage>
</organism>
<dbReference type="InterPro" id="IPR007159">
    <property type="entry name" value="SpoVT-AbrB_dom"/>
</dbReference>
<dbReference type="Pfam" id="PF01895">
    <property type="entry name" value="PhoU"/>
    <property type="match status" value="1"/>
</dbReference>
<dbReference type="SMART" id="SM00966">
    <property type="entry name" value="SpoVT_AbrB"/>
    <property type="match status" value="1"/>
</dbReference>
<dbReference type="RefSeq" id="WP_013142589.1">
    <property type="nucleotide sequence ID" value="NC_014205.1"/>
</dbReference>
<evidence type="ECO:0000313" key="3">
    <source>
        <dbReference type="Proteomes" id="UP000002573"/>
    </source>
</evidence>
<dbReference type="PANTHER" id="PTHR42930">
    <property type="entry name" value="PHOSPHATE-SPECIFIC TRANSPORT SYSTEM ACCESSORY PROTEIN PHOU"/>
    <property type="match status" value="1"/>
</dbReference>
<dbReference type="InterPro" id="IPR037914">
    <property type="entry name" value="SpoVT-AbrB_sf"/>
</dbReference>
<evidence type="ECO:0000313" key="2">
    <source>
        <dbReference type="EMBL" id="ADI31391.1"/>
    </source>
</evidence>
<dbReference type="InterPro" id="IPR038078">
    <property type="entry name" value="PhoU-like_sf"/>
</dbReference>
<reference evidence="3" key="1">
    <citation type="submission" date="2010-05" db="EMBL/GenBank/DDBJ databases">
        <title>Complete sequence of Staphylothermus hellenicus DSM 12710.</title>
        <authorList>
            <consortium name="US DOE Joint Genome Institute"/>
            <person name="Lucas S."/>
            <person name="Copeland A."/>
            <person name="Lapidus A."/>
            <person name="Cheng J.-F."/>
            <person name="Bruce D."/>
            <person name="Goodwin L."/>
            <person name="Pitluck S."/>
            <person name="Davenport K."/>
            <person name="Detter J.C."/>
            <person name="Han C."/>
            <person name="Tapia R."/>
            <person name="Larimer F."/>
            <person name="Land M."/>
            <person name="Hauser L."/>
            <person name="Kyrpides N."/>
            <person name="Mikhailova N."/>
            <person name="Anderson I.J."/>
            <person name="Woyke T."/>
        </authorList>
    </citation>
    <scope>NUCLEOTIDE SEQUENCE [LARGE SCALE GENOMIC DNA]</scope>
    <source>
        <strain evidence="3">DSM 12710 / JCM 10830 / BK20S6-10-b1 / P8</strain>
    </source>
</reference>
<dbReference type="KEGG" id="shc:Shell_0252"/>
<dbReference type="Proteomes" id="UP000002573">
    <property type="component" value="Chromosome"/>
</dbReference>
<reference evidence="2 3" key="2">
    <citation type="journal article" date="2011" name="Stand. Genomic Sci.">
        <title>Complete genome sequence of Staphylothermus hellenicus P8.</title>
        <authorList>
            <person name="Anderson I."/>
            <person name="Wirth R."/>
            <person name="Lucas S."/>
            <person name="Copeland A."/>
            <person name="Lapidus A."/>
            <person name="Cheng J.F."/>
            <person name="Goodwin L."/>
            <person name="Pitluck S."/>
            <person name="Davenport K."/>
            <person name="Detter J.C."/>
            <person name="Han C."/>
            <person name="Tapia R."/>
            <person name="Land M."/>
            <person name="Hauser L."/>
            <person name="Pati A."/>
            <person name="Mikhailova N."/>
            <person name="Woyke T."/>
            <person name="Klenk H.P."/>
            <person name="Kyrpides N."/>
            <person name="Ivanova N."/>
        </authorList>
    </citation>
    <scope>NUCLEOTIDE SEQUENCE [LARGE SCALE GENOMIC DNA]</scope>
    <source>
        <strain evidence="3">DSM 12710 / JCM 10830 / BK20S6-10-b1 / P8</strain>
    </source>
</reference>
<dbReference type="AlphaFoldDB" id="D7DB44"/>
<keyword evidence="3" id="KW-1185">Reference proteome</keyword>
<dbReference type="eggNOG" id="arCOG00318">
    <property type="taxonomic scope" value="Archaea"/>
</dbReference>
<dbReference type="OrthoDB" id="17787at2157"/>
<gene>
    <name evidence="2" type="ordered locus">Shell_0252</name>
</gene>
<dbReference type="GO" id="GO:0030643">
    <property type="term" value="P:intracellular phosphate ion homeostasis"/>
    <property type="evidence" value="ECO:0007669"/>
    <property type="project" value="InterPro"/>
</dbReference>
<proteinExistence type="predicted"/>
<dbReference type="InterPro" id="IPR028366">
    <property type="entry name" value="PhoU"/>
</dbReference>
<evidence type="ECO:0000259" key="1">
    <source>
        <dbReference type="SMART" id="SM00966"/>
    </source>
</evidence>
<protein>
    <submittedName>
        <fullName evidence="2">Phosphate uptake regulator, PhoU</fullName>
    </submittedName>
</protein>
<dbReference type="Gene3D" id="1.20.58.220">
    <property type="entry name" value="Phosphate transport system protein phou homolog 2, domain 2"/>
    <property type="match status" value="1"/>
</dbReference>
<dbReference type="SUPFAM" id="SSF109755">
    <property type="entry name" value="PhoU-like"/>
    <property type="match status" value="1"/>
</dbReference>
<dbReference type="EMBL" id="CP002051">
    <property type="protein sequence ID" value="ADI31391.1"/>
    <property type="molecule type" value="Genomic_DNA"/>
</dbReference>
<feature type="domain" description="SpoVT-AbrB" evidence="1">
    <location>
        <begin position="9"/>
        <end position="54"/>
    </location>
</feature>
<dbReference type="PANTHER" id="PTHR42930:SF2">
    <property type="entry name" value="PHOU DOMAIN-CONTAINING PROTEIN"/>
    <property type="match status" value="1"/>
</dbReference>
<dbReference type="GO" id="GO:0045936">
    <property type="term" value="P:negative regulation of phosphate metabolic process"/>
    <property type="evidence" value="ECO:0007669"/>
    <property type="project" value="InterPro"/>
</dbReference>
<dbReference type="GO" id="GO:0003677">
    <property type="term" value="F:DNA binding"/>
    <property type="evidence" value="ECO:0007669"/>
    <property type="project" value="InterPro"/>
</dbReference>
<dbReference type="SUPFAM" id="SSF89447">
    <property type="entry name" value="AbrB/MazE/MraZ-like"/>
    <property type="match status" value="1"/>
</dbReference>
<sequence length="343" mass="39073">MVEKRKIQKTGSSSYIVTLPKDWIDGMGLKSGDYVLIYEHEGKLIVTPPKLEAGMLTGEIRVLKPVDNDQVFRILVAMYLSGYSNITVTFDKNIPELAKRISELKNRARIKLAGIEVVDETYNSVVMKILLDLKELPLIRATRRLHLIVNNMLLDALKAFHTKDTGLADAVLQRDDEADRFHFMIVRQLALALLDIRIMNELGISNPVEALNYRILARNLERIADHAANIAKRTYHRPDECMLCKETYDIGLRINNLFNKAMDGLYRLSRQQSEEVIFEAQDIIKIIDDTLFNKILVGNISDQEKIVLTMVFDSLRRITRYSSGIAEAALNIRASKSSVIEIK</sequence>
<dbReference type="GeneID" id="9233541"/>
<dbReference type="STRING" id="591019.Shell_0252"/>
<accession>D7DB44</accession>